<dbReference type="GO" id="GO:0009303">
    <property type="term" value="P:rRNA transcription"/>
    <property type="evidence" value="ECO:0007669"/>
    <property type="project" value="TreeGrafter"/>
</dbReference>
<protein>
    <recommendedName>
        <fullName evidence="1">CarD-like/TRCF RNAP-interacting domain-containing protein</fullName>
    </recommendedName>
</protein>
<feature type="domain" description="CarD-like/TRCF RNAP-interacting" evidence="1">
    <location>
        <begin position="1"/>
        <end position="112"/>
    </location>
</feature>
<name>A0A371AUF3_9FIRM</name>
<dbReference type="SUPFAM" id="SSF141259">
    <property type="entry name" value="CarD-like"/>
    <property type="match status" value="1"/>
</dbReference>
<comment type="caution">
    <text evidence="2">The sequence shown here is derived from an EMBL/GenBank/DDBJ whole genome shotgun (WGS) entry which is preliminary data.</text>
</comment>
<evidence type="ECO:0000313" key="2">
    <source>
        <dbReference type="EMBL" id="RDU23204.1"/>
    </source>
</evidence>
<evidence type="ECO:0000259" key="1">
    <source>
        <dbReference type="SMART" id="SM01058"/>
    </source>
</evidence>
<dbReference type="Proteomes" id="UP000255036">
    <property type="component" value="Unassembled WGS sequence"/>
</dbReference>
<dbReference type="PANTHER" id="PTHR38447:SF1">
    <property type="entry name" value="RNA POLYMERASE-BINDING TRANSCRIPTION FACTOR CARD"/>
    <property type="match status" value="1"/>
</dbReference>
<keyword evidence="3" id="KW-1185">Reference proteome</keyword>
<evidence type="ECO:0000313" key="3">
    <source>
        <dbReference type="Proteomes" id="UP000255036"/>
    </source>
</evidence>
<proteinExistence type="predicted"/>
<dbReference type="Pfam" id="PF02559">
    <property type="entry name" value="CarD_TRCF_RID"/>
    <property type="match status" value="1"/>
</dbReference>
<gene>
    <name evidence="2" type="ORF">DWV06_10510</name>
</gene>
<dbReference type="AlphaFoldDB" id="A0A371AUF3"/>
<dbReference type="InterPro" id="IPR052531">
    <property type="entry name" value="CarD-like_regulator"/>
</dbReference>
<dbReference type="Gene3D" id="2.40.10.170">
    <property type="match status" value="1"/>
</dbReference>
<dbReference type="InterPro" id="IPR003711">
    <property type="entry name" value="CarD-like/TRCF_RID"/>
</dbReference>
<dbReference type="RefSeq" id="WP_115482148.1">
    <property type="nucleotide sequence ID" value="NZ_QRCT01000032.1"/>
</dbReference>
<dbReference type="InterPro" id="IPR042215">
    <property type="entry name" value="CarD-like_C"/>
</dbReference>
<dbReference type="Gene3D" id="1.20.58.1290">
    <property type="entry name" value="CarD-like, C-terminal domain"/>
    <property type="match status" value="1"/>
</dbReference>
<organism evidence="2 3">
    <name type="scientific">Anaerosacchariphilus polymeriproducens</name>
    <dbReference type="NCBI Taxonomy" id="1812858"/>
    <lineage>
        <taxon>Bacteria</taxon>
        <taxon>Bacillati</taxon>
        <taxon>Bacillota</taxon>
        <taxon>Clostridia</taxon>
        <taxon>Lachnospirales</taxon>
        <taxon>Lachnospiraceae</taxon>
        <taxon>Anaerosacchariphilus</taxon>
    </lineage>
</organism>
<dbReference type="SMART" id="SM01058">
    <property type="entry name" value="CarD_TRCF"/>
    <property type="match status" value="1"/>
</dbReference>
<reference evidence="2 3" key="1">
    <citation type="submission" date="2018-07" db="EMBL/GenBank/DDBJ databases">
        <title>Anaerosacharophilus polymeroproducens gen. nov. sp. nov., an anaerobic bacterium isolated from salt field.</title>
        <authorList>
            <person name="Kim W."/>
            <person name="Yang S.-H."/>
            <person name="Oh J."/>
            <person name="Lee J.-H."/>
            <person name="Kwon K.K."/>
        </authorList>
    </citation>
    <scope>NUCLEOTIDE SEQUENCE [LARGE SCALE GENOMIC DNA]</scope>
    <source>
        <strain evidence="2 3">MCWD5</strain>
    </source>
</reference>
<dbReference type="OrthoDB" id="9786074at2"/>
<sequence>MYIVGDFVLHSTSGVCKIEDIREENFTEQKRNYYVLHPIIDGNKSTIYVPVDTQKCPFRKLLKKVEIHQVIAESLKENIEWIDSNNIRKVTYSDILHSDNTSKIIAMIVCLHERKKAVNDNGKKFSIMDEQLLNDAEKRIHQEFSYVLSIKEQEVPEYIIGRLCKTQ</sequence>
<accession>A0A371AUF3</accession>
<dbReference type="InterPro" id="IPR036101">
    <property type="entry name" value="CarD-like/TRCF_RID_sf"/>
</dbReference>
<dbReference type="PANTHER" id="PTHR38447">
    <property type="entry name" value="TRANSCRIPTION FACTOR YDEB-RELATED"/>
    <property type="match status" value="1"/>
</dbReference>
<dbReference type="EMBL" id="QRCT01000032">
    <property type="protein sequence ID" value="RDU23204.1"/>
    <property type="molecule type" value="Genomic_DNA"/>
</dbReference>